<dbReference type="InterPro" id="IPR027370">
    <property type="entry name" value="Znf-RING_euk"/>
</dbReference>
<dbReference type="CDD" id="cd12893">
    <property type="entry name" value="SPRY_PRY_TRIM35"/>
    <property type="match status" value="3"/>
</dbReference>
<feature type="domain" description="RING-type" evidence="7">
    <location>
        <begin position="14"/>
        <end position="54"/>
    </location>
</feature>
<proteinExistence type="predicted"/>
<keyword evidence="3" id="KW-0862">Zinc</keyword>
<feature type="domain" description="B box-type" evidence="8">
    <location>
        <begin position="90"/>
        <end position="130"/>
    </location>
</feature>
<evidence type="ECO:0000256" key="4">
    <source>
        <dbReference type="PROSITE-ProRule" id="PRU00024"/>
    </source>
</evidence>
<dbReference type="SMART" id="SM00184">
    <property type="entry name" value="RING"/>
    <property type="match status" value="2"/>
</dbReference>
<dbReference type="Proteomes" id="UP000515145">
    <property type="component" value="Chromosome 9"/>
</dbReference>
<feature type="coiled-coil region" evidence="5">
    <location>
        <begin position="670"/>
        <end position="715"/>
    </location>
</feature>
<dbReference type="InterPro" id="IPR001870">
    <property type="entry name" value="B30.2/SPRY"/>
</dbReference>
<keyword evidence="2 4" id="KW-0863">Zinc-finger</keyword>
<dbReference type="Gene3D" id="3.30.40.10">
    <property type="entry name" value="Zinc/RING finger domain, C3HC4 (zinc finger)"/>
    <property type="match status" value="2"/>
</dbReference>
<dbReference type="FunFam" id="2.60.120.920:FF:000004">
    <property type="entry name" value="Butyrophilin subfamily 1 member A1"/>
    <property type="match status" value="3"/>
</dbReference>
<reference evidence="11" key="1">
    <citation type="submission" date="2025-08" db="UniProtKB">
        <authorList>
            <consortium name="RefSeq"/>
        </authorList>
    </citation>
    <scope>IDENTIFICATION</scope>
</reference>
<dbReference type="InterPro" id="IPR003877">
    <property type="entry name" value="SPRY_dom"/>
</dbReference>
<organism evidence="10 11">
    <name type="scientific">Parambassis ranga</name>
    <name type="common">Indian glassy fish</name>
    <dbReference type="NCBI Taxonomy" id="210632"/>
    <lineage>
        <taxon>Eukaryota</taxon>
        <taxon>Metazoa</taxon>
        <taxon>Chordata</taxon>
        <taxon>Craniata</taxon>
        <taxon>Vertebrata</taxon>
        <taxon>Euteleostomi</taxon>
        <taxon>Actinopterygii</taxon>
        <taxon>Neopterygii</taxon>
        <taxon>Teleostei</taxon>
        <taxon>Neoteleostei</taxon>
        <taxon>Acanthomorphata</taxon>
        <taxon>Ovalentaria</taxon>
        <taxon>Ambassidae</taxon>
        <taxon>Parambassis</taxon>
    </lineage>
</organism>
<evidence type="ECO:0000259" key="7">
    <source>
        <dbReference type="PROSITE" id="PS50089"/>
    </source>
</evidence>
<dbReference type="SMART" id="SM00449">
    <property type="entry name" value="SPRY"/>
    <property type="match status" value="3"/>
</dbReference>
<name>A0A6P7IZR6_9TELE</name>
<dbReference type="InterPro" id="IPR001841">
    <property type="entry name" value="Znf_RING"/>
</dbReference>
<evidence type="ECO:0000256" key="6">
    <source>
        <dbReference type="SAM" id="MobiDB-lite"/>
    </source>
</evidence>
<dbReference type="Pfam" id="PF13445">
    <property type="entry name" value="zf-RING_UBOX"/>
    <property type="match status" value="2"/>
</dbReference>
<keyword evidence="10" id="KW-1185">Reference proteome</keyword>
<evidence type="ECO:0000256" key="1">
    <source>
        <dbReference type="ARBA" id="ARBA00022723"/>
    </source>
</evidence>
<dbReference type="PROSITE" id="PS50089">
    <property type="entry name" value="ZF_RING_2"/>
    <property type="match status" value="2"/>
</dbReference>
<feature type="domain" description="RING-type" evidence="7">
    <location>
        <begin position="492"/>
        <end position="532"/>
    </location>
</feature>
<dbReference type="InterPro" id="IPR043136">
    <property type="entry name" value="B30.2/SPRY_sf"/>
</dbReference>
<dbReference type="OrthoDB" id="6105938at2759"/>
<feature type="compositionally biased region" description="Basic and acidic residues" evidence="6">
    <location>
        <begin position="1250"/>
        <end position="1266"/>
    </location>
</feature>
<dbReference type="GO" id="GO:0008270">
    <property type="term" value="F:zinc ion binding"/>
    <property type="evidence" value="ECO:0007669"/>
    <property type="project" value="UniProtKB-KW"/>
</dbReference>
<dbReference type="SUPFAM" id="SSF49899">
    <property type="entry name" value="Concanavalin A-like lectins/glucanases"/>
    <property type="match status" value="3"/>
</dbReference>
<feature type="region of interest" description="Disordered" evidence="6">
    <location>
        <begin position="799"/>
        <end position="818"/>
    </location>
</feature>
<feature type="domain" description="B30.2/SPRY" evidence="9">
    <location>
        <begin position="1207"/>
        <end position="1398"/>
    </location>
</feature>
<feature type="domain" description="B30.2/SPRY" evidence="9">
    <location>
        <begin position="279"/>
        <end position="470"/>
    </location>
</feature>
<dbReference type="SUPFAM" id="SSF57845">
    <property type="entry name" value="B-box zinc-binding domain"/>
    <property type="match status" value="3"/>
</dbReference>
<protein>
    <submittedName>
        <fullName evidence="11">Uncharacterized protein LOC114441209</fullName>
    </submittedName>
</protein>
<sequence>MAEKIVLVENYLSCHVCSETFKDPVTLSCSHNFCSSCLQKFWEQTKNKNCPICKRRSSKDNVLINFTLKELADSFAGRQKPESSEVKKEVLMVVCHKHQEEPKLFCEDEQRAVCPVCEFSLHQTHKVVPVEQAVRDLKEQLRSDLKSLQDKRDKYKQVEDTYNEMSQHVKKQLLSTETQIRAEFNKLHQFLKEEEESRLAALREEEEQKRKTLSREMKRIQQQMSSLSDSISAVEEELQKQQVSFLSSYKDTQSRARAQSSLSDPQLVSGALIDVAKHLGNLSFRVWEKMKDKVHFSPVILDPNTAHWCLHLSDDLTSVRREDTEQKLPDNPERHTKYGIVLGSEGFSSGKHSWEVEVGDHPAWNVGLVKESVDKDERSASPKYGCWCLVHRSGKYTNVVGKTVRVQKSLQRIRVQLDYDRGEVSFYNSEDMTQICTHRDTFTEKLLPVFNIRKSAGSTATDIKVCQSEIRIIRISEDMAEKIVLVENYLSCHVCSETFKDPVTLSCSHNFCSSCLQKFWEQTKTKNCPICKRRSSKDNILINFTLKELADSFAGRQKPESSEVKKEVLMVVCHKHQEEPKLFCEDEQRAVCPVCEFSLHQTHKVVPVEQAVRDLKEQLRSDLKSLQDKRDKYKQVEDTYNEMSQHVKKQLLSTETQIRAEFNKLHQFLKEEEESRLAALREEEEQKGETLSREMKRIQQQMSSLSDSISAVEEELQKQQVSFLSSYKDTQSRARAQSSLSDPQLVSGALIDVAKHLGNLSFRVWEKMKDKVHFSPVILDPNTAHRELYLSDDLTSVRRGDTEQKLPDNPERHTKYSDVLGSEGFSSGKHSWEVEVGDHPAWSVGLAKESVDRKGERFPSPEYGIWCLWHRDGKYTNGVGKTVTVQSLQRIRVQLDYDRGEVSFYNSEDMTHICTHRDTFTEKLLPYFNIGKSAGSTTTDIKVCQSEIRLLTSECPYTPQNHTLHCLLFLTTLTPPCLVFPNRVSSKEAPGVNFTLKELADSFAGRQKPESSEVKKEVLMVVCHKHQEEPKLFCLDEQRAVCPVCEFSLHQTHKVVPVEQAVRDLKEQLRSDLKSLQDKRDKYKQLEDTYNEMSQHVKKQLLSTETQIRAEFNKLHQFLKEEEESRLAALGEEEEQKRKTLSREMKRIQQQMSSLSDSICAVEEELQKQQVSFLSSYKDTQSRARAQSSLSDPQLVSGALIDVAKHLGNLSFRVWEKMKDKVHFSPVILDPNTASRRLYLSDDLTSVRNGDTEQKLPDNPERHTKYPDVLGSEGFSSGKHSWEVEVGDHPVWIVGLVKESVDKDTKVVSPKYGIWCLLYRSGKYTNVVGKTVTVQKSLQRIRVQLDYDRGEVSFYNSEDMTHICTHRDTFTEKLLPFFSIGKSAGSTTTDIKVCQSEIRLLTSE</sequence>
<dbReference type="InterPro" id="IPR017907">
    <property type="entry name" value="Znf_RING_CS"/>
</dbReference>
<dbReference type="Pfam" id="PF13765">
    <property type="entry name" value="PRY"/>
    <property type="match status" value="3"/>
</dbReference>
<feature type="compositionally biased region" description="Basic and acidic residues" evidence="6">
    <location>
        <begin position="799"/>
        <end position="816"/>
    </location>
</feature>
<dbReference type="Pfam" id="PF00622">
    <property type="entry name" value="SPRY"/>
    <property type="match status" value="3"/>
</dbReference>
<dbReference type="PANTHER" id="PTHR24103">
    <property type="entry name" value="E3 UBIQUITIN-PROTEIN LIGASE TRIM"/>
    <property type="match status" value="1"/>
</dbReference>
<keyword evidence="1" id="KW-0479">Metal-binding</keyword>
<evidence type="ECO:0000259" key="9">
    <source>
        <dbReference type="PROSITE" id="PS50188"/>
    </source>
</evidence>
<feature type="domain" description="B30.2/SPRY" evidence="9">
    <location>
        <begin position="757"/>
        <end position="948"/>
    </location>
</feature>
<feature type="domain" description="B box-type" evidence="8">
    <location>
        <begin position="1018"/>
        <end position="1058"/>
    </location>
</feature>
<dbReference type="GeneID" id="114441209"/>
<dbReference type="InterPro" id="IPR006574">
    <property type="entry name" value="PRY"/>
</dbReference>
<dbReference type="Pfam" id="PF00643">
    <property type="entry name" value="zf-B_box"/>
    <property type="match status" value="3"/>
</dbReference>
<dbReference type="SMART" id="SM00336">
    <property type="entry name" value="BBOX"/>
    <property type="match status" value="3"/>
</dbReference>
<dbReference type="InterPro" id="IPR050143">
    <property type="entry name" value="TRIM/RBCC"/>
</dbReference>
<dbReference type="RefSeq" id="XP_028269811.1">
    <property type="nucleotide sequence ID" value="XM_028414010.1"/>
</dbReference>
<dbReference type="SMART" id="SM00589">
    <property type="entry name" value="PRY"/>
    <property type="match status" value="3"/>
</dbReference>
<dbReference type="InterPro" id="IPR003879">
    <property type="entry name" value="Butyrophylin_SPRY"/>
</dbReference>
<evidence type="ECO:0000256" key="2">
    <source>
        <dbReference type="ARBA" id="ARBA00022771"/>
    </source>
</evidence>
<dbReference type="InterPro" id="IPR013083">
    <property type="entry name" value="Znf_RING/FYVE/PHD"/>
</dbReference>
<feature type="coiled-coil region" evidence="5">
    <location>
        <begin position="609"/>
        <end position="646"/>
    </location>
</feature>
<dbReference type="PROSITE" id="PS50119">
    <property type="entry name" value="ZF_BBOX"/>
    <property type="match status" value="3"/>
</dbReference>
<dbReference type="PRINTS" id="PR01407">
    <property type="entry name" value="BUTYPHLNCDUF"/>
</dbReference>
<evidence type="ECO:0000313" key="10">
    <source>
        <dbReference type="Proteomes" id="UP000515145"/>
    </source>
</evidence>
<dbReference type="PROSITE" id="PS50188">
    <property type="entry name" value="B302_SPRY"/>
    <property type="match status" value="3"/>
</dbReference>
<dbReference type="SUPFAM" id="SSF57850">
    <property type="entry name" value="RING/U-box"/>
    <property type="match status" value="2"/>
</dbReference>
<evidence type="ECO:0000256" key="5">
    <source>
        <dbReference type="SAM" id="Coils"/>
    </source>
</evidence>
<dbReference type="InterPro" id="IPR013320">
    <property type="entry name" value="ConA-like_dom_sf"/>
</dbReference>
<feature type="region of interest" description="Disordered" evidence="6">
    <location>
        <begin position="1249"/>
        <end position="1268"/>
    </location>
</feature>
<feature type="coiled-coil region" evidence="5">
    <location>
        <begin position="1120"/>
        <end position="1158"/>
    </location>
</feature>
<gene>
    <name evidence="11" type="primary">LOC114441209</name>
</gene>
<feature type="domain" description="B box-type" evidence="8">
    <location>
        <begin position="568"/>
        <end position="608"/>
    </location>
</feature>
<dbReference type="Gene3D" id="2.60.120.920">
    <property type="match status" value="3"/>
</dbReference>
<dbReference type="PROSITE" id="PS00518">
    <property type="entry name" value="ZF_RING_1"/>
    <property type="match status" value="2"/>
</dbReference>
<dbReference type="InterPro" id="IPR000315">
    <property type="entry name" value="Znf_B-box"/>
</dbReference>
<feature type="coiled-coil region" evidence="5">
    <location>
        <begin position="1059"/>
        <end position="1096"/>
    </location>
</feature>
<accession>A0A6P7IZR6</accession>
<evidence type="ECO:0000313" key="11">
    <source>
        <dbReference type="RefSeq" id="XP_028269811.1"/>
    </source>
</evidence>
<keyword evidence="5" id="KW-0175">Coiled coil</keyword>
<dbReference type="Gene3D" id="3.30.160.60">
    <property type="entry name" value="Classic Zinc Finger"/>
    <property type="match status" value="3"/>
</dbReference>
<evidence type="ECO:0000256" key="3">
    <source>
        <dbReference type="ARBA" id="ARBA00022833"/>
    </source>
</evidence>
<dbReference type="InParanoid" id="A0A6P7IZR6"/>
<feature type="coiled-coil region" evidence="5">
    <location>
        <begin position="131"/>
        <end position="237"/>
    </location>
</feature>
<evidence type="ECO:0000259" key="8">
    <source>
        <dbReference type="PROSITE" id="PS50119"/>
    </source>
</evidence>